<keyword evidence="1" id="KW-0812">Transmembrane</keyword>
<organism evidence="2 3">
    <name type="scientific">Malus domestica</name>
    <name type="common">Apple</name>
    <name type="synonym">Pyrus malus</name>
    <dbReference type="NCBI Taxonomy" id="3750"/>
    <lineage>
        <taxon>Eukaryota</taxon>
        <taxon>Viridiplantae</taxon>
        <taxon>Streptophyta</taxon>
        <taxon>Embryophyta</taxon>
        <taxon>Tracheophyta</taxon>
        <taxon>Spermatophyta</taxon>
        <taxon>Magnoliopsida</taxon>
        <taxon>eudicotyledons</taxon>
        <taxon>Gunneridae</taxon>
        <taxon>Pentapetalae</taxon>
        <taxon>rosids</taxon>
        <taxon>fabids</taxon>
        <taxon>Rosales</taxon>
        <taxon>Rosaceae</taxon>
        <taxon>Amygdaloideae</taxon>
        <taxon>Maleae</taxon>
        <taxon>Malus</taxon>
    </lineage>
</organism>
<name>A0A498JIW6_MALDO</name>
<comment type="caution">
    <text evidence="2">The sequence shown here is derived from an EMBL/GenBank/DDBJ whole genome shotgun (WGS) entry which is preliminary data.</text>
</comment>
<keyword evidence="1" id="KW-1133">Transmembrane helix</keyword>
<dbReference type="AlphaFoldDB" id="A0A498JIW6"/>
<dbReference type="EMBL" id="RDQH01000332">
    <property type="protein sequence ID" value="RXH95490.1"/>
    <property type="molecule type" value="Genomic_DNA"/>
</dbReference>
<protein>
    <submittedName>
        <fullName evidence="2">Uncharacterized protein</fullName>
    </submittedName>
</protein>
<dbReference type="Proteomes" id="UP000290289">
    <property type="component" value="Chromosome 6"/>
</dbReference>
<accession>A0A498JIW6</accession>
<proteinExistence type="predicted"/>
<feature type="transmembrane region" description="Helical" evidence="1">
    <location>
        <begin position="32"/>
        <end position="56"/>
    </location>
</feature>
<evidence type="ECO:0000256" key="1">
    <source>
        <dbReference type="SAM" id="Phobius"/>
    </source>
</evidence>
<gene>
    <name evidence="2" type="ORF">DVH24_007990</name>
</gene>
<reference evidence="2 3" key="1">
    <citation type="submission" date="2018-10" db="EMBL/GenBank/DDBJ databases">
        <title>A high-quality apple genome assembly.</title>
        <authorList>
            <person name="Hu J."/>
        </authorList>
    </citation>
    <scope>NUCLEOTIDE SEQUENCE [LARGE SCALE GENOMIC DNA]</scope>
    <source>
        <strain evidence="3">cv. HFTH1</strain>
        <tissue evidence="2">Young leaf</tissue>
    </source>
</reference>
<evidence type="ECO:0000313" key="3">
    <source>
        <dbReference type="Proteomes" id="UP000290289"/>
    </source>
</evidence>
<evidence type="ECO:0000313" key="2">
    <source>
        <dbReference type="EMBL" id="RXH95490.1"/>
    </source>
</evidence>
<sequence>MVVAVKLPMEKFFNVSETQAAISFTSLWNENLWISSLVLFWYFLIFLCSATVPGLIRWGFFTPLVARADFQAALVATLHGRGYASG</sequence>
<keyword evidence="1" id="KW-0472">Membrane</keyword>
<keyword evidence="3" id="KW-1185">Reference proteome</keyword>